<dbReference type="Gene3D" id="1.10.10.10">
    <property type="entry name" value="Winged helix-like DNA-binding domain superfamily/Winged helix DNA-binding domain"/>
    <property type="match status" value="1"/>
</dbReference>
<evidence type="ECO:0000259" key="4">
    <source>
        <dbReference type="Pfam" id="PF12802"/>
    </source>
</evidence>
<keyword evidence="6" id="KW-1185">Reference proteome</keyword>
<dbReference type="InterPro" id="IPR036390">
    <property type="entry name" value="WH_DNA-bd_sf"/>
</dbReference>
<proteinExistence type="predicted"/>
<keyword evidence="1" id="KW-0805">Transcription regulation</keyword>
<dbReference type="PANTHER" id="PTHR38465">
    <property type="entry name" value="HTH-TYPE TRANSCRIPTIONAL REGULATOR MJ1563-RELATED"/>
    <property type="match status" value="1"/>
</dbReference>
<evidence type="ECO:0000256" key="3">
    <source>
        <dbReference type="ARBA" id="ARBA00023163"/>
    </source>
</evidence>
<dbReference type="InterPro" id="IPR052362">
    <property type="entry name" value="HTH-GbsR_regulator"/>
</dbReference>
<dbReference type="SUPFAM" id="SSF46785">
    <property type="entry name" value="Winged helix' DNA-binding domain"/>
    <property type="match status" value="1"/>
</dbReference>
<accession>A0ABQ1QGS0</accession>
<organism evidence="5 6">
    <name type="scientific">Sinisalibacter lacisalsi</name>
    <dbReference type="NCBI Taxonomy" id="1526570"/>
    <lineage>
        <taxon>Bacteria</taxon>
        <taxon>Pseudomonadati</taxon>
        <taxon>Pseudomonadota</taxon>
        <taxon>Alphaproteobacteria</taxon>
        <taxon>Rhodobacterales</taxon>
        <taxon>Roseobacteraceae</taxon>
        <taxon>Sinisalibacter</taxon>
    </lineage>
</organism>
<keyword evidence="2" id="KW-0238">DNA-binding</keyword>
<comment type="caution">
    <text evidence="5">The sequence shown here is derived from an EMBL/GenBank/DDBJ whole genome shotgun (WGS) entry which is preliminary data.</text>
</comment>
<name>A0ABQ1QGS0_9RHOB</name>
<dbReference type="InterPro" id="IPR036388">
    <property type="entry name" value="WH-like_DNA-bd_sf"/>
</dbReference>
<dbReference type="Pfam" id="PF12802">
    <property type="entry name" value="MarR_2"/>
    <property type="match status" value="1"/>
</dbReference>
<dbReference type="Proteomes" id="UP000617355">
    <property type="component" value="Unassembled WGS sequence"/>
</dbReference>
<gene>
    <name evidence="5" type="ORF">GCM10011358_09150</name>
</gene>
<feature type="domain" description="HTH marR-type" evidence="4">
    <location>
        <begin position="27"/>
        <end position="81"/>
    </location>
</feature>
<dbReference type="EMBL" id="BMGI01000001">
    <property type="protein sequence ID" value="GGD26978.1"/>
    <property type="molecule type" value="Genomic_DNA"/>
</dbReference>
<evidence type="ECO:0000313" key="6">
    <source>
        <dbReference type="Proteomes" id="UP000617355"/>
    </source>
</evidence>
<evidence type="ECO:0000256" key="1">
    <source>
        <dbReference type="ARBA" id="ARBA00023015"/>
    </source>
</evidence>
<protein>
    <recommendedName>
        <fullName evidence="4">HTH marR-type domain-containing protein</fullName>
    </recommendedName>
</protein>
<keyword evidence="3" id="KW-0804">Transcription</keyword>
<sequence length="164" mass="18145">MSPRMTSPTENFIEQMGLMTQAEGGPRIAGQILGYLIVEGEPRTLAQMTEALKISKASASTNARLLELKGSVRRVSPMGQRQDAYEALDFPNLAVIRALGERFRAHADTMTEIGAGFPESHAGARERVTRFAEFYRKTADFIDDWTAKLAEDPDLAATDRDDPR</sequence>
<reference evidence="6" key="1">
    <citation type="journal article" date="2019" name="Int. J. Syst. Evol. Microbiol.">
        <title>The Global Catalogue of Microorganisms (GCM) 10K type strain sequencing project: providing services to taxonomists for standard genome sequencing and annotation.</title>
        <authorList>
            <consortium name="The Broad Institute Genomics Platform"/>
            <consortium name="The Broad Institute Genome Sequencing Center for Infectious Disease"/>
            <person name="Wu L."/>
            <person name="Ma J."/>
        </authorList>
    </citation>
    <scope>NUCLEOTIDE SEQUENCE [LARGE SCALE GENOMIC DNA]</scope>
    <source>
        <strain evidence="6">CGMCC 1.12922</strain>
    </source>
</reference>
<evidence type="ECO:0000256" key="2">
    <source>
        <dbReference type="ARBA" id="ARBA00023125"/>
    </source>
</evidence>
<dbReference type="PANTHER" id="PTHR38465:SF1">
    <property type="entry name" value="HTH-TYPE TRANSCRIPTIONAL REGULATOR MJ1563-RELATED"/>
    <property type="match status" value="1"/>
</dbReference>
<dbReference type="InterPro" id="IPR000835">
    <property type="entry name" value="HTH_MarR-typ"/>
</dbReference>
<evidence type="ECO:0000313" key="5">
    <source>
        <dbReference type="EMBL" id="GGD26978.1"/>
    </source>
</evidence>